<sequence length="266" mass="30572">MALDPFATIGSALSFVRSIYDVSKDIHNLNHNRRVITQVYGHFYIYQPEEDKLDIVLEIGYKIGDSGKTEKSRTYHYGIGRVINANHLYGFLDKDSIVSKVLNHAMECLSNKILKKYMYRKSMMLFNRICQDKVIYVKRHLERIVVLPILHIKDYRVNIPESDLPINVIFKDKVKEYNKFKEEDIISINEGLTPIIDKRDGAMSSPTESNAIVNIKSKNQIGSSPYINNTLMKEIVTTVVPNTPITKEIEPIIPYIPENRLNVVNG</sequence>
<gene>
    <name evidence="1" type="ORF">DLAC_06102</name>
</gene>
<protein>
    <submittedName>
        <fullName evidence="1">Uncharacterized protein</fullName>
    </submittedName>
</protein>
<comment type="caution">
    <text evidence="1">The sequence shown here is derived from an EMBL/GenBank/DDBJ whole genome shotgun (WGS) entry which is preliminary data.</text>
</comment>
<name>A0A151ZHU2_TIELA</name>
<evidence type="ECO:0000313" key="1">
    <source>
        <dbReference type="EMBL" id="KYQ93414.1"/>
    </source>
</evidence>
<proteinExistence type="predicted"/>
<keyword evidence="2" id="KW-1185">Reference proteome</keyword>
<dbReference type="InParanoid" id="A0A151ZHU2"/>
<evidence type="ECO:0000313" key="2">
    <source>
        <dbReference type="Proteomes" id="UP000076078"/>
    </source>
</evidence>
<dbReference type="EMBL" id="LODT01000028">
    <property type="protein sequence ID" value="KYQ93414.1"/>
    <property type="molecule type" value="Genomic_DNA"/>
</dbReference>
<organism evidence="1 2">
    <name type="scientific">Tieghemostelium lacteum</name>
    <name type="common">Slime mold</name>
    <name type="synonym">Dictyostelium lacteum</name>
    <dbReference type="NCBI Taxonomy" id="361077"/>
    <lineage>
        <taxon>Eukaryota</taxon>
        <taxon>Amoebozoa</taxon>
        <taxon>Evosea</taxon>
        <taxon>Eumycetozoa</taxon>
        <taxon>Dictyostelia</taxon>
        <taxon>Dictyosteliales</taxon>
        <taxon>Raperosteliaceae</taxon>
        <taxon>Tieghemostelium</taxon>
    </lineage>
</organism>
<dbReference type="Proteomes" id="UP000076078">
    <property type="component" value="Unassembled WGS sequence"/>
</dbReference>
<accession>A0A151ZHU2</accession>
<dbReference type="AlphaFoldDB" id="A0A151ZHU2"/>
<reference evidence="1 2" key="1">
    <citation type="submission" date="2015-12" db="EMBL/GenBank/DDBJ databases">
        <title>Dictyostelia acquired genes for synthesis and detection of signals that induce cell-type specialization by lateral gene transfer from prokaryotes.</title>
        <authorList>
            <person name="Gloeckner G."/>
            <person name="Schaap P."/>
        </authorList>
    </citation>
    <scope>NUCLEOTIDE SEQUENCE [LARGE SCALE GENOMIC DNA]</scope>
    <source>
        <strain evidence="1 2">TK</strain>
    </source>
</reference>